<accession>A0A3B8N5A7</accession>
<dbReference type="InterPro" id="IPR001387">
    <property type="entry name" value="Cro/C1-type_HTH"/>
</dbReference>
<dbReference type="SMART" id="SM00257">
    <property type="entry name" value="LysM"/>
    <property type="match status" value="2"/>
</dbReference>
<evidence type="ECO:0000256" key="4">
    <source>
        <dbReference type="SAM" id="MobiDB-lite"/>
    </source>
</evidence>
<dbReference type="InterPro" id="IPR050695">
    <property type="entry name" value="N-acetylmuramoyl_amidase_3"/>
</dbReference>
<organism evidence="7 8">
    <name type="scientific">Thermodesulfobacterium commune</name>
    <dbReference type="NCBI Taxonomy" id="1741"/>
    <lineage>
        <taxon>Bacteria</taxon>
        <taxon>Pseudomonadati</taxon>
        <taxon>Thermodesulfobacteriota</taxon>
        <taxon>Thermodesulfobacteria</taxon>
        <taxon>Thermodesulfobacteriales</taxon>
        <taxon>Thermodesulfobacteriaceae</taxon>
        <taxon>Thermodesulfobacterium</taxon>
    </lineage>
</organism>
<dbReference type="Gene3D" id="1.25.40.10">
    <property type="entry name" value="Tetratricopeptide repeat domain"/>
    <property type="match status" value="1"/>
</dbReference>
<dbReference type="Pfam" id="PF01520">
    <property type="entry name" value="Amidase_3"/>
    <property type="match status" value="1"/>
</dbReference>
<protein>
    <recommendedName>
        <fullName evidence="2">N-acetylmuramoyl-L-alanine amidase</fullName>
        <ecNumber evidence="2">3.5.1.28</ecNumber>
    </recommendedName>
</protein>
<dbReference type="InterPro" id="IPR018392">
    <property type="entry name" value="LysM"/>
</dbReference>
<dbReference type="GO" id="GO:0030288">
    <property type="term" value="C:outer membrane-bounded periplasmic space"/>
    <property type="evidence" value="ECO:0007669"/>
    <property type="project" value="TreeGrafter"/>
</dbReference>
<evidence type="ECO:0000259" key="6">
    <source>
        <dbReference type="PROSITE" id="PS51782"/>
    </source>
</evidence>
<comment type="caution">
    <text evidence="7">The sequence shown here is derived from an EMBL/GenBank/DDBJ whole genome shotgun (WGS) entry which is preliminary data.</text>
</comment>
<dbReference type="FunFam" id="3.40.630.40:FF:000005">
    <property type="entry name" value="N-acetylmuramoyl-L-alanine amidase (AmiA)"/>
    <property type="match status" value="1"/>
</dbReference>
<evidence type="ECO:0000256" key="2">
    <source>
        <dbReference type="ARBA" id="ARBA00011901"/>
    </source>
</evidence>
<name>A0A3B8N5A7_9BACT</name>
<evidence type="ECO:0000256" key="3">
    <source>
        <dbReference type="ARBA" id="ARBA00022801"/>
    </source>
</evidence>
<evidence type="ECO:0000256" key="1">
    <source>
        <dbReference type="ARBA" id="ARBA00001561"/>
    </source>
</evidence>
<feature type="domain" description="HTH cro/C1-type" evidence="5">
    <location>
        <begin position="56"/>
        <end position="72"/>
    </location>
</feature>
<dbReference type="PANTHER" id="PTHR30404">
    <property type="entry name" value="N-ACETYLMURAMOYL-L-ALANINE AMIDASE"/>
    <property type="match status" value="1"/>
</dbReference>
<proteinExistence type="predicted"/>
<dbReference type="Pfam" id="PF01476">
    <property type="entry name" value="LysM"/>
    <property type="match status" value="2"/>
</dbReference>
<reference evidence="7 8" key="1">
    <citation type="journal article" date="2018" name="Nat. Biotechnol.">
        <title>A standardized bacterial taxonomy based on genome phylogeny substantially revises the tree of life.</title>
        <authorList>
            <person name="Parks D.H."/>
            <person name="Chuvochina M."/>
            <person name="Waite D.W."/>
            <person name="Rinke C."/>
            <person name="Skarshewski A."/>
            <person name="Chaumeil P.A."/>
            <person name="Hugenholtz P."/>
        </authorList>
    </citation>
    <scope>NUCLEOTIDE SEQUENCE [LARGE SCALE GENOMIC DNA]</scope>
    <source>
        <strain evidence="7">UBA12529</strain>
    </source>
</reference>
<dbReference type="InterPro" id="IPR036779">
    <property type="entry name" value="LysM_dom_sf"/>
</dbReference>
<dbReference type="Proteomes" id="UP000257240">
    <property type="component" value="Unassembled WGS sequence"/>
</dbReference>
<gene>
    <name evidence="7" type="ORF">DCE01_01900</name>
</gene>
<dbReference type="PROSITE" id="PS50943">
    <property type="entry name" value="HTH_CROC1"/>
    <property type="match status" value="1"/>
</dbReference>
<feature type="domain" description="LysM" evidence="6">
    <location>
        <begin position="113"/>
        <end position="156"/>
    </location>
</feature>
<dbReference type="InterPro" id="IPR021731">
    <property type="entry name" value="AMIN_dom"/>
</dbReference>
<dbReference type="Gene3D" id="3.10.350.10">
    <property type="entry name" value="LysM domain"/>
    <property type="match status" value="2"/>
</dbReference>
<dbReference type="PROSITE" id="PS51782">
    <property type="entry name" value="LYSM"/>
    <property type="match status" value="2"/>
</dbReference>
<evidence type="ECO:0000313" key="8">
    <source>
        <dbReference type="Proteomes" id="UP000257240"/>
    </source>
</evidence>
<dbReference type="EMBL" id="DLVE01000025">
    <property type="protein sequence ID" value="HAA83537.1"/>
    <property type="molecule type" value="Genomic_DNA"/>
</dbReference>
<feature type="region of interest" description="Disordered" evidence="4">
    <location>
        <begin position="486"/>
        <end position="508"/>
    </location>
</feature>
<dbReference type="EC" id="3.5.1.28" evidence="2"/>
<evidence type="ECO:0000313" key="7">
    <source>
        <dbReference type="EMBL" id="HAA83537.1"/>
    </source>
</evidence>
<dbReference type="PANTHER" id="PTHR30404:SF0">
    <property type="entry name" value="N-ACETYLMURAMOYL-L-ALANINE AMIDASE AMIC"/>
    <property type="match status" value="1"/>
</dbReference>
<keyword evidence="3" id="KW-0378">Hydrolase</keyword>
<dbReference type="Gene3D" id="3.40.630.40">
    <property type="entry name" value="Zn-dependent exopeptidases"/>
    <property type="match status" value="1"/>
</dbReference>
<feature type="domain" description="LysM" evidence="6">
    <location>
        <begin position="48"/>
        <end position="91"/>
    </location>
</feature>
<dbReference type="CDD" id="cd00118">
    <property type="entry name" value="LysM"/>
    <property type="match status" value="2"/>
</dbReference>
<dbReference type="Pfam" id="PF11741">
    <property type="entry name" value="AMIN"/>
    <property type="match status" value="1"/>
</dbReference>
<dbReference type="SMART" id="SM00646">
    <property type="entry name" value="Ami_3"/>
    <property type="match status" value="1"/>
</dbReference>
<dbReference type="GO" id="GO:0009253">
    <property type="term" value="P:peptidoglycan catabolic process"/>
    <property type="evidence" value="ECO:0007669"/>
    <property type="project" value="InterPro"/>
</dbReference>
<dbReference type="Gene3D" id="2.60.40.3500">
    <property type="match status" value="1"/>
</dbReference>
<feature type="compositionally biased region" description="Basic residues" evidence="4">
    <location>
        <begin position="491"/>
        <end position="502"/>
    </location>
</feature>
<dbReference type="InterPro" id="IPR002508">
    <property type="entry name" value="MurNAc-LAA_cat"/>
</dbReference>
<feature type="region of interest" description="Disordered" evidence="4">
    <location>
        <begin position="158"/>
        <end position="177"/>
    </location>
</feature>
<dbReference type="CDD" id="cd02696">
    <property type="entry name" value="MurNAc-LAA"/>
    <property type="match status" value="1"/>
</dbReference>
<sequence>MKKFKLIPKNWITLIFFWSFFLLLVGGFSQVKGATRSSSIPKASKEYVYHIVKKGETLEKIARKYNLSIAELKRLNNLKRDKILVGQKLIVGVKKDETSTREKLKTTEKKEYVYHIVKKGESLDSIAKRYRVSKEELKRINRLRSEILTPNQRLIIRPKEEDEDSYSSQPSKPLEEKETSFQALEKKFEGLKNSPKVSRKQWVRLAEEYKRFYLLYPNNPLAPKAVLQAAQAYYQAYTKSLRKSDLNQAVKNYQRLLTYYSNSAETEEAYYMLAKIYGEELSDKNLAERYKKELEQRFPKSAYLAQLKPLPQRSSPATQKEIAKKKKKKRETFEFYTSNQTAQEPKITLAPQVVPKRSETKVNAQPAPALVADAKRVLEVSPVTGEDYTRIIIGVSGNFEYQTNILKSPTLRIYVDIYPANLDPKVPKEIELKDVHLQKVRVGQFDKNVVRVVVDLKSLTSYKIFKLKDPHQLVLDFTGKEKMPSTVIATKPKKSKSLSSKKKQPEDKQEYINLARQFGLGIKRIVIDPGHGGEDPGAVGPTGLKEKEVNLQIAKLLAQKLKEHLPEVEVILTRNTDVFIPLIQRPAIANSKKGDIFISLHTNASPDPNARGIEVYYLNFSTDPESMRVAALENSASDKTLSDLQDLIKAVLSNTKLSESKLLAEKINQYLHQTLVRFYPDTTSRGVKYAPFLVLVGTRMPAVLVEVSFITNPVEESRLKNPHYLEMVAEGIAKGVESYMQTLKLSQNFHGKTS</sequence>
<evidence type="ECO:0000259" key="5">
    <source>
        <dbReference type="PROSITE" id="PS50943"/>
    </source>
</evidence>
<dbReference type="AlphaFoldDB" id="A0A3B8N5A7"/>
<dbReference type="SUPFAM" id="SSF54106">
    <property type="entry name" value="LysM domain"/>
    <property type="match status" value="2"/>
</dbReference>
<comment type="catalytic activity">
    <reaction evidence="1">
        <text>Hydrolyzes the link between N-acetylmuramoyl residues and L-amino acid residues in certain cell-wall glycopeptides.</text>
        <dbReference type="EC" id="3.5.1.28"/>
    </reaction>
</comment>
<dbReference type="SUPFAM" id="SSF53187">
    <property type="entry name" value="Zn-dependent exopeptidases"/>
    <property type="match status" value="1"/>
</dbReference>
<dbReference type="InterPro" id="IPR011990">
    <property type="entry name" value="TPR-like_helical_dom_sf"/>
</dbReference>
<dbReference type="GO" id="GO:0008745">
    <property type="term" value="F:N-acetylmuramoyl-L-alanine amidase activity"/>
    <property type="evidence" value="ECO:0007669"/>
    <property type="project" value="UniProtKB-EC"/>
</dbReference>